<evidence type="ECO:0000256" key="1">
    <source>
        <dbReference type="SAM" id="Phobius"/>
    </source>
</evidence>
<proteinExistence type="predicted"/>
<evidence type="ECO:0000313" key="3">
    <source>
        <dbReference type="Proteomes" id="UP000653472"/>
    </source>
</evidence>
<organism evidence="2 3">
    <name type="scientific">Solimonas marina</name>
    <dbReference type="NCBI Taxonomy" id="2714601"/>
    <lineage>
        <taxon>Bacteria</taxon>
        <taxon>Pseudomonadati</taxon>
        <taxon>Pseudomonadota</taxon>
        <taxon>Gammaproteobacteria</taxon>
        <taxon>Nevskiales</taxon>
        <taxon>Nevskiaceae</taxon>
        <taxon>Solimonas</taxon>
    </lineage>
</organism>
<dbReference type="EMBL" id="JAAVXB010000005">
    <property type="protein sequence ID" value="NKF22836.1"/>
    <property type="molecule type" value="Genomic_DNA"/>
</dbReference>
<dbReference type="InterPro" id="IPR025597">
    <property type="entry name" value="DUF4345"/>
</dbReference>
<feature type="transmembrane region" description="Helical" evidence="1">
    <location>
        <begin position="30"/>
        <end position="49"/>
    </location>
</feature>
<keyword evidence="1" id="KW-0472">Membrane</keyword>
<keyword evidence="3" id="KW-1185">Reference proteome</keyword>
<accession>A0A970B9Y7</accession>
<comment type="caution">
    <text evidence="2">The sequence shown here is derived from an EMBL/GenBank/DDBJ whole genome shotgun (WGS) entry which is preliminary data.</text>
</comment>
<dbReference type="AlphaFoldDB" id="A0A970B9Y7"/>
<evidence type="ECO:0000313" key="2">
    <source>
        <dbReference type="EMBL" id="NKF22836.1"/>
    </source>
</evidence>
<reference evidence="2" key="1">
    <citation type="submission" date="2020-03" db="EMBL/GenBank/DDBJ databases">
        <title>Solimonas marina sp. nov., isolated from deep seawater of the Pacific Ocean.</title>
        <authorList>
            <person name="Liu X."/>
            <person name="Lai Q."/>
            <person name="Sun F."/>
            <person name="Gai Y."/>
            <person name="Li G."/>
            <person name="Shao Z."/>
        </authorList>
    </citation>
    <scope>NUCLEOTIDE SEQUENCE</scope>
    <source>
        <strain evidence="2">C16B3</strain>
    </source>
</reference>
<dbReference type="Proteomes" id="UP000653472">
    <property type="component" value="Unassembled WGS sequence"/>
</dbReference>
<protein>
    <submittedName>
        <fullName evidence="2">DUF4345 family protein</fullName>
    </submittedName>
</protein>
<dbReference type="Pfam" id="PF14248">
    <property type="entry name" value="DUF4345"/>
    <property type="match status" value="1"/>
</dbReference>
<feature type="transmembrane region" description="Helical" evidence="1">
    <location>
        <begin position="56"/>
        <end position="76"/>
    </location>
</feature>
<sequence>MRATYGGLSVAVGALLWALAAHPSSRRAGLLGVLLLLLGMAGGRAVGLICDGPANAVMIAYLLLELSGAALAAWLLRRPD</sequence>
<keyword evidence="1" id="KW-0812">Transmembrane</keyword>
<gene>
    <name evidence="2" type="ORF">G7Y82_10950</name>
</gene>
<keyword evidence="1" id="KW-1133">Transmembrane helix</keyword>
<name>A0A970B9Y7_9GAMM</name>